<sequence length="236" mass="25531">MADVDQFFARAVADRVEGRDVVTERHLEDIVVAQRERAHARMQSVRTDDEVEIACGGAFEAHAHAIGVLVDAGDRIAEQRFDLAVECGEDRRGEVAAPYAREPIAGEPSEHVDVEAAAAAAVCVDIAHLADLVAESTHVRQHAHPFGDVVAKPPEVDDVAALAQPRSLFDEDDLVAGTLQPPGQRRSGDTRSVDRDAHALLRPGLHGRRTSIEGSMQPRMNARLERASRLRVANGA</sequence>
<evidence type="ECO:0000313" key="3">
    <source>
        <dbReference type="Proteomes" id="UP000550401"/>
    </source>
</evidence>
<proteinExistence type="predicted"/>
<comment type="caution">
    <text evidence="2">The sequence shown here is derived from an EMBL/GenBank/DDBJ whole genome shotgun (WGS) entry which is preliminary data.</text>
</comment>
<accession>A0A839F573</accession>
<feature type="compositionally biased region" description="Basic and acidic residues" evidence="1">
    <location>
        <begin position="186"/>
        <end position="199"/>
    </location>
</feature>
<keyword evidence="3" id="KW-1185">Reference proteome</keyword>
<evidence type="ECO:0000256" key="1">
    <source>
        <dbReference type="SAM" id="MobiDB-lite"/>
    </source>
</evidence>
<gene>
    <name evidence="2" type="ORF">FHW12_002911</name>
</gene>
<dbReference type="EMBL" id="JACGXL010000004">
    <property type="protein sequence ID" value="MBA8888678.1"/>
    <property type="molecule type" value="Genomic_DNA"/>
</dbReference>
<feature type="region of interest" description="Disordered" evidence="1">
    <location>
        <begin position="176"/>
        <end position="236"/>
    </location>
</feature>
<dbReference type="AlphaFoldDB" id="A0A839F573"/>
<evidence type="ECO:0000313" key="2">
    <source>
        <dbReference type="EMBL" id="MBA8888678.1"/>
    </source>
</evidence>
<reference evidence="2 3" key="1">
    <citation type="submission" date="2020-07" db="EMBL/GenBank/DDBJ databases">
        <title>Genomic Encyclopedia of Type Strains, Phase IV (KMG-V): Genome sequencing to study the core and pangenomes of soil and plant-associated prokaryotes.</title>
        <authorList>
            <person name="Whitman W."/>
        </authorList>
    </citation>
    <scope>NUCLEOTIDE SEQUENCE [LARGE SCALE GENOMIC DNA]</scope>
    <source>
        <strain evidence="2 3">RH2WT43</strain>
    </source>
</reference>
<name>A0A839F573_9GAMM</name>
<organism evidence="2 3">
    <name type="scientific">Dokdonella fugitiva</name>
    <dbReference type="NCBI Taxonomy" id="328517"/>
    <lineage>
        <taxon>Bacteria</taxon>
        <taxon>Pseudomonadati</taxon>
        <taxon>Pseudomonadota</taxon>
        <taxon>Gammaproteobacteria</taxon>
        <taxon>Lysobacterales</taxon>
        <taxon>Rhodanobacteraceae</taxon>
        <taxon>Dokdonella</taxon>
    </lineage>
</organism>
<protein>
    <submittedName>
        <fullName evidence="2">Uncharacterized protein</fullName>
    </submittedName>
</protein>
<dbReference type="Proteomes" id="UP000550401">
    <property type="component" value="Unassembled WGS sequence"/>
</dbReference>